<keyword evidence="3" id="KW-1185">Reference proteome</keyword>
<dbReference type="InterPro" id="IPR021858">
    <property type="entry name" value="Fun_TF"/>
</dbReference>
<dbReference type="EMBL" id="JAGPYM010000102">
    <property type="protein sequence ID" value="KAH6867429.1"/>
    <property type="molecule type" value="Genomic_DNA"/>
</dbReference>
<evidence type="ECO:0000313" key="3">
    <source>
        <dbReference type="Proteomes" id="UP000777438"/>
    </source>
</evidence>
<dbReference type="OrthoDB" id="6730379at2759"/>
<comment type="caution">
    <text evidence="2">The sequence shown here is derived from an EMBL/GenBank/DDBJ whole genome shotgun (WGS) entry which is preliminary data.</text>
</comment>
<dbReference type="Proteomes" id="UP000777438">
    <property type="component" value="Unassembled WGS sequence"/>
</dbReference>
<organism evidence="2 3">
    <name type="scientific">Thelonectria olida</name>
    <dbReference type="NCBI Taxonomy" id="1576542"/>
    <lineage>
        <taxon>Eukaryota</taxon>
        <taxon>Fungi</taxon>
        <taxon>Dikarya</taxon>
        <taxon>Ascomycota</taxon>
        <taxon>Pezizomycotina</taxon>
        <taxon>Sordariomycetes</taxon>
        <taxon>Hypocreomycetidae</taxon>
        <taxon>Hypocreales</taxon>
        <taxon>Nectriaceae</taxon>
        <taxon>Thelonectria</taxon>
    </lineage>
</organism>
<name>A0A9P8VP34_9HYPO</name>
<keyword evidence="1" id="KW-0539">Nucleus</keyword>
<dbReference type="Pfam" id="PF11951">
    <property type="entry name" value="Fungal_trans_2"/>
    <property type="match status" value="1"/>
</dbReference>
<gene>
    <name evidence="2" type="ORF">B0T10DRAFT_524430</name>
</gene>
<proteinExistence type="predicted"/>
<dbReference type="AlphaFoldDB" id="A0A9P8VP34"/>
<protein>
    <submittedName>
        <fullName evidence="2">Uncharacterized protein</fullName>
    </submittedName>
</protein>
<accession>A0A9P8VP34</accession>
<evidence type="ECO:0000256" key="1">
    <source>
        <dbReference type="ARBA" id="ARBA00023242"/>
    </source>
</evidence>
<evidence type="ECO:0000313" key="2">
    <source>
        <dbReference type="EMBL" id="KAH6867429.1"/>
    </source>
</evidence>
<sequence>MVGCSFEVMLAMASIFDIALERDMSPDQRRSLLRLEGQLRSKGLVPLSSGNGLENVPWIQMVTVLHCLATLIWMNRSVMGYDGTEGSHQALVNRGLEILDKIEICECPWPMFIIACEAKRDEQRGLILEIISRTRNKSGTGHLDVVHALIEAVWSFDELDVDLKSDYNVKLRRIIQTAHWIPPLA</sequence>
<reference evidence="2 3" key="1">
    <citation type="journal article" date="2021" name="Nat. Commun.">
        <title>Genetic determinants of endophytism in the Arabidopsis root mycobiome.</title>
        <authorList>
            <person name="Mesny F."/>
            <person name="Miyauchi S."/>
            <person name="Thiergart T."/>
            <person name="Pickel B."/>
            <person name="Atanasova L."/>
            <person name="Karlsson M."/>
            <person name="Huettel B."/>
            <person name="Barry K.W."/>
            <person name="Haridas S."/>
            <person name="Chen C."/>
            <person name="Bauer D."/>
            <person name="Andreopoulos W."/>
            <person name="Pangilinan J."/>
            <person name="LaButti K."/>
            <person name="Riley R."/>
            <person name="Lipzen A."/>
            <person name="Clum A."/>
            <person name="Drula E."/>
            <person name="Henrissat B."/>
            <person name="Kohler A."/>
            <person name="Grigoriev I.V."/>
            <person name="Martin F.M."/>
            <person name="Hacquard S."/>
        </authorList>
    </citation>
    <scope>NUCLEOTIDE SEQUENCE [LARGE SCALE GENOMIC DNA]</scope>
    <source>
        <strain evidence="2 3">MPI-CAGE-CH-0241</strain>
    </source>
</reference>